<feature type="transmembrane region" description="Helical" evidence="2">
    <location>
        <begin position="271"/>
        <end position="290"/>
    </location>
</feature>
<feature type="transmembrane region" description="Helical" evidence="2">
    <location>
        <begin position="232"/>
        <end position="250"/>
    </location>
</feature>
<name>A0ABQ6HH27_9GAMM</name>
<dbReference type="PANTHER" id="PTHR47485">
    <property type="entry name" value="THYLAKOID LUMENAL 17.4 KDA PROTEIN, CHLOROPLASTIC"/>
    <property type="match status" value="1"/>
</dbReference>
<evidence type="ECO:0000313" key="5">
    <source>
        <dbReference type="Proteomes" id="UP001157134"/>
    </source>
</evidence>
<feature type="transmembrane region" description="Helical" evidence="2">
    <location>
        <begin position="302"/>
        <end position="322"/>
    </location>
</feature>
<keyword evidence="2" id="KW-0812">Transmembrane</keyword>
<feature type="domain" description="Potassium channel" evidence="3">
    <location>
        <begin position="249"/>
        <end position="326"/>
    </location>
</feature>
<dbReference type="EMBL" id="BSSV01000007">
    <property type="protein sequence ID" value="GLX86795.1"/>
    <property type="molecule type" value="Genomic_DNA"/>
</dbReference>
<dbReference type="Gene3D" id="1.10.287.70">
    <property type="match status" value="1"/>
</dbReference>
<evidence type="ECO:0000259" key="3">
    <source>
        <dbReference type="Pfam" id="PF07885"/>
    </source>
</evidence>
<sequence>MSEEQQKCQYIDPDGHLCPNHATDDGLCFWHSANVDKSGADIKDKLEHYAQHGGFTRGLKLQRCQLDDIDLVNHGHKTGYDLSYCDFYRASLRDAHMFNANLDNASLMKADLRDANLNCASLRNANMLGIRLHGCKIENIEFGKTIFQEDLAKLAIAKSHQKSAHEYFIQSEEIYRDLRKHAESEGLFNYAGAFIKKELTMRRMQQPKYSAKRIVSKAIDLFCGYGEEPIRIVGFSILLIFICAILYSLTGLNYHGEFYIFDVNAPLSQNINWFFSCLYYSIVTFTTLGYGDFTPIGVSRAIAAFEAFTGSFTIALFVVVFVKKMTR</sequence>
<comment type="caution">
    <text evidence="4">The sequence shown here is derived from an EMBL/GenBank/DDBJ whole genome shotgun (WGS) entry which is preliminary data.</text>
</comment>
<organism evidence="4 5">
    <name type="scientific">Thalassotalea loyana</name>
    <dbReference type="NCBI Taxonomy" id="280483"/>
    <lineage>
        <taxon>Bacteria</taxon>
        <taxon>Pseudomonadati</taxon>
        <taxon>Pseudomonadota</taxon>
        <taxon>Gammaproteobacteria</taxon>
        <taxon>Alteromonadales</taxon>
        <taxon>Colwelliaceae</taxon>
        <taxon>Thalassotalea</taxon>
    </lineage>
</organism>
<dbReference type="Proteomes" id="UP001157134">
    <property type="component" value="Unassembled WGS sequence"/>
</dbReference>
<dbReference type="SUPFAM" id="SSF141571">
    <property type="entry name" value="Pentapeptide repeat-like"/>
    <property type="match status" value="1"/>
</dbReference>
<keyword evidence="2" id="KW-1133">Transmembrane helix</keyword>
<dbReference type="Pfam" id="PF00805">
    <property type="entry name" value="Pentapeptide"/>
    <property type="match status" value="1"/>
</dbReference>
<dbReference type="RefSeq" id="WP_284300177.1">
    <property type="nucleotide sequence ID" value="NZ_BSSV01000007.1"/>
</dbReference>
<dbReference type="Pfam" id="PF07885">
    <property type="entry name" value="Ion_trans_2"/>
    <property type="match status" value="1"/>
</dbReference>
<dbReference type="PANTHER" id="PTHR47485:SF1">
    <property type="entry name" value="THYLAKOID LUMENAL 17.4 KDA PROTEIN, CHLOROPLASTIC"/>
    <property type="match status" value="1"/>
</dbReference>
<keyword evidence="2" id="KW-0472">Membrane</keyword>
<reference evidence="4 5" key="1">
    <citation type="submission" date="2023-03" db="EMBL/GenBank/DDBJ databases">
        <title>Thalassotalea loyana LMG 22536T draft genome sequence.</title>
        <authorList>
            <person name="Sawabe T."/>
        </authorList>
    </citation>
    <scope>NUCLEOTIDE SEQUENCE [LARGE SCALE GENOMIC DNA]</scope>
    <source>
        <strain evidence="4 5">LMG 22536</strain>
    </source>
</reference>
<accession>A0ABQ6HH27</accession>
<dbReference type="InterPro" id="IPR001646">
    <property type="entry name" value="5peptide_repeat"/>
</dbReference>
<keyword evidence="1" id="KW-0677">Repeat</keyword>
<dbReference type="SUPFAM" id="SSF81324">
    <property type="entry name" value="Voltage-gated potassium channels"/>
    <property type="match status" value="1"/>
</dbReference>
<evidence type="ECO:0000256" key="1">
    <source>
        <dbReference type="ARBA" id="ARBA00022737"/>
    </source>
</evidence>
<protein>
    <recommendedName>
        <fullName evidence="3">Potassium channel domain-containing protein</fullName>
    </recommendedName>
</protein>
<evidence type="ECO:0000313" key="4">
    <source>
        <dbReference type="EMBL" id="GLX86795.1"/>
    </source>
</evidence>
<evidence type="ECO:0000256" key="2">
    <source>
        <dbReference type="SAM" id="Phobius"/>
    </source>
</evidence>
<dbReference type="Gene3D" id="2.160.20.80">
    <property type="entry name" value="E3 ubiquitin-protein ligase SopA"/>
    <property type="match status" value="1"/>
</dbReference>
<keyword evidence="5" id="KW-1185">Reference proteome</keyword>
<proteinExistence type="predicted"/>
<dbReference type="InterPro" id="IPR013099">
    <property type="entry name" value="K_chnl_dom"/>
</dbReference>
<gene>
    <name evidence="4" type="ORF">tloyanaT_30480</name>
</gene>